<sequence length="135" mass="14604">MSRSVRLTAGLLMATALVSTLAGCGASTAGIATPAKTAQSAPAASRPQIPTVDVKAVQKATSGISASSYWTVDRARRRASDALYRYSDLRSDWQNAWSDDEKDRIEQRMLTVLTNGAVDVRNITAGSWDHDDRYL</sequence>
<organism evidence="2 3">
    <name type="scientific">Candidatus Tanganyikabacteria bacterium</name>
    <dbReference type="NCBI Taxonomy" id="2961651"/>
    <lineage>
        <taxon>Bacteria</taxon>
        <taxon>Bacillati</taxon>
        <taxon>Candidatus Sericytochromatia</taxon>
        <taxon>Candidatus Tanganyikabacteria</taxon>
    </lineage>
</organism>
<proteinExistence type="predicted"/>
<keyword evidence="1" id="KW-0732">Signal</keyword>
<comment type="caution">
    <text evidence="2">The sequence shown here is derived from an EMBL/GenBank/DDBJ whole genome shotgun (WGS) entry which is preliminary data.</text>
</comment>
<name>A0A937X2E2_9BACT</name>
<dbReference type="AlphaFoldDB" id="A0A937X2E2"/>
<evidence type="ECO:0008006" key="4">
    <source>
        <dbReference type="Google" id="ProtNLM"/>
    </source>
</evidence>
<dbReference type="EMBL" id="VGJX01000105">
    <property type="protein sequence ID" value="MBM3274033.1"/>
    <property type="molecule type" value="Genomic_DNA"/>
</dbReference>
<dbReference type="PROSITE" id="PS51257">
    <property type="entry name" value="PROKAR_LIPOPROTEIN"/>
    <property type="match status" value="1"/>
</dbReference>
<protein>
    <recommendedName>
        <fullName evidence="4">Lipoprotein</fullName>
    </recommendedName>
</protein>
<dbReference type="Proteomes" id="UP000703893">
    <property type="component" value="Unassembled WGS sequence"/>
</dbReference>
<evidence type="ECO:0000313" key="3">
    <source>
        <dbReference type="Proteomes" id="UP000703893"/>
    </source>
</evidence>
<reference evidence="2 3" key="1">
    <citation type="submission" date="2019-03" db="EMBL/GenBank/DDBJ databases">
        <title>Lake Tanganyika Metagenome-Assembled Genomes (MAGs).</title>
        <authorList>
            <person name="Tran P."/>
        </authorList>
    </citation>
    <scope>NUCLEOTIDE SEQUENCE [LARGE SCALE GENOMIC DNA]</scope>
    <source>
        <strain evidence="2">K_DeepCast_65m_m2_236</strain>
    </source>
</reference>
<evidence type="ECO:0000313" key="2">
    <source>
        <dbReference type="EMBL" id="MBM3274033.1"/>
    </source>
</evidence>
<gene>
    <name evidence="2" type="ORF">FJZ00_02685</name>
</gene>
<evidence type="ECO:0000256" key="1">
    <source>
        <dbReference type="SAM" id="SignalP"/>
    </source>
</evidence>
<feature type="chain" id="PRO_5036703361" description="Lipoprotein" evidence="1">
    <location>
        <begin position="23"/>
        <end position="135"/>
    </location>
</feature>
<feature type="signal peptide" evidence="1">
    <location>
        <begin position="1"/>
        <end position="22"/>
    </location>
</feature>
<accession>A0A937X2E2</accession>
<feature type="non-terminal residue" evidence="2">
    <location>
        <position position="135"/>
    </location>
</feature>